<reference evidence="1" key="1">
    <citation type="submission" date="2021-02" db="EMBL/GenBank/DDBJ databases">
        <authorList>
            <consortium name="DOE Joint Genome Institute"/>
            <person name="Ahrendt S."/>
            <person name="Looney B.P."/>
            <person name="Miyauchi S."/>
            <person name="Morin E."/>
            <person name="Drula E."/>
            <person name="Courty P.E."/>
            <person name="Chicoki N."/>
            <person name="Fauchery L."/>
            <person name="Kohler A."/>
            <person name="Kuo A."/>
            <person name="Labutti K."/>
            <person name="Pangilinan J."/>
            <person name="Lipzen A."/>
            <person name="Riley R."/>
            <person name="Andreopoulos W."/>
            <person name="He G."/>
            <person name="Johnson J."/>
            <person name="Barry K.W."/>
            <person name="Grigoriev I.V."/>
            <person name="Nagy L."/>
            <person name="Hibbett D."/>
            <person name="Henrissat B."/>
            <person name="Matheny P.B."/>
            <person name="Labbe J."/>
            <person name="Martin F."/>
        </authorList>
    </citation>
    <scope>NUCLEOTIDE SEQUENCE</scope>
    <source>
        <strain evidence="1">EC-137</strain>
    </source>
</reference>
<dbReference type="EMBL" id="MU273720">
    <property type="protein sequence ID" value="KAI0028822.1"/>
    <property type="molecule type" value="Genomic_DNA"/>
</dbReference>
<evidence type="ECO:0000313" key="1">
    <source>
        <dbReference type="EMBL" id="KAI0028822.1"/>
    </source>
</evidence>
<accession>A0ACB8QB01</accession>
<gene>
    <name evidence="1" type="ORF">K488DRAFT_57675</name>
</gene>
<evidence type="ECO:0000313" key="2">
    <source>
        <dbReference type="Proteomes" id="UP000814128"/>
    </source>
</evidence>
<sequence length="370" mass="39627">MGFATLYEGRQPQPVRTIFDGRRWMSVRPAVSASSSADGPGVSTSTLPAPRKKVTIRHLQQLRDMGTPITMLTAYDYPTARALDSHGVDIALVGDSLAQVCLGLPSTTLLTLDEMLHHCRAVARGCTYPFLVADMPFGSYHTSVEAAAANAIRMVQEGRVEAVKLEGGAEITEIVSRLTTIGVPVMGHVGLLPQRHVSLSGYRVQGQKAAGALGVLRAAQSLQSAGAFALVLEAVPHRLAEYITARLAIPTIGIGAGPRTSGQVLVWDDAMSRWHGRKAKFVRRFADVGGTEAAGVNEYVAAVRDGSFPDPVEEGYSISEEEWERFLDEAGDRGWRGPSRETSATVASEARKAHVPEGVLPLGKLVRAHS</sequence>
<reference evidence="1" key="2">
    <citation type="journal article" date="2022" name="New Phytol.">
        <title>Evolutionary transition to the ectomycorrhizal habit in the genomes of a hyperdiverse lineage of mushroom-forming fungi.</title>
        <authorList>
            <person name="Looney B."/>
            <person name="Miyauchi S."/>
            <person name="Morin E."/>
            <person name="Drula E."/>
            <person name="Courty P.E."/>
            <person name="Kohler A."/>
            <person name="Kuo A."/>
            <person name="LaButti K."/>
            <person name="Pangilinan J."/>
            <person name="Lipzen A."/>
            <person name="Riley R."/>
            <person name="Andreopoulos W."/>
            <person name="He G."/>
            <person name="Johnson J."/>
            <person name="Nolan M."/>
            <person name="Tritt A."/>
            <person name="Barry K.W."/>
            <person name="Grigoriev I.V."/>
            <person name="Nagy L.G."/>
            <person name="Hibbett D."/>
            <person name="Henrissat B."/>
            <person name="Matheny P.B."/>
            <person name="Labbe J."/>
            <person name="Martin F.M."/>
        </authorList>
    </citation>
    <scope>NUCLEOTIDE SEQUENCE</scope>
    <source>
        <strain evidence="1">EC-137</strain>
    </source>
</reference>
<keyword evidence="2" id="KW-1185">Reference proteome</keyword>
<dbReference type="Proteomes" id="UP000814128">
    <property type="component" value="Unassembled WGS sequence"/>
</dbReference>
<protein>
    <submittedName>
        <fullName evidence="1">Ketopantoate hydroxymethyltransferase</fullName>
    </submittedName>
</protein>
<proteinExistence type="predicted"/>
<organism evidence="1 2">
    <name type="scientific">Vararia minispora EC-137</name>
    <dbReference type="NCBI Taxonomy" id="1314806"/>
    <lineage>
        <taxon>Eukaryota</taxon>
        <taxon>Fungi</taxon>
        <taxon>Dikarya</taxon>
        <taxon>Basidiomycota</taxon>
        <taxon>Agaricomycotina</taxon>
        <taxon>Agaricomycetes</taxon>
        <taxon>Russulales</taxon>
        <taxon>Lachnocladiaceae</taxon>
        <taxon>Vararia</taxon>
    </lineage>
</organism>
<name>A0ACB8QB01_9AGAM</name>
<comment type="caution">
    <text evidence="1">The sequence shown here is derived from an EMBL/GenBank/DDBJ whole genome shotgun (WGS) entry which is preliminary data.</text>
</comment>